<organism evidence="2 3">
    <name type="scientific">Lasiodiplodia theobromae</name>
    <dbReference type="NCBI Taxonomy" id="45133"/>
    <lineage>
        <taxon>Eukaryota</taxon>
        <taxon>Fungi</taxon>
        <taxon>Dikarya</taxon>
        <taxon>Ascomycota</taxon>
        <taxon>Pezizomycotina</taxon>
        <taxon>Dothideomycetes</taxon>
        <taxon>Dothideomycetes incertae sedis</taxon>
        <taxon>Botryosphaeriales</taxon>
        <taxon>Botryosphaeriaceae</taxon>
        <taxon>Lasiodiplodia</taxon>
    </lineage>
</organism>
<comment type="caution">
    <text evidence="2">The sequence shown here is derived from an EMBL/GenBank/DDBJ whole genome shotgun (WGS) entry which is preliminary data.</text>
</comment>
<evidence type="ECO:0000256" key="1">
    <source>
        <dbReference type="SAM" id="SignalP"/>
    </source>
</evidence>
<dbReference type="Proteomes" id="UP000325902">
    <property type="component" value="Unassembled WGS sequence"/>
</dbReference>
<dbReference type="AlphaFoldDB" id="A0A5N5DLZ3"/>
<proteinExistence type="predicted"/>
<evidence type="ECO:0000313" key="3">
    <source>
        <dbReference type="Proteomes" id="UP000325902"/>
    </source>
</evidence>
<feature type="chain" id="PRO_5024836214" description="Secreted protein" evidence="1">
    <location>
        <begin position="21"/>
        <end position="70"/>
    </location>
</feature>
<dbReference type="EMBL" id="VCHE01000009">
    <property type="protein sequence ID" value="KAB2578946.1"/>
    <property type="molecule type" value="Genomic_DNA"/>
</dbReference>
<reference evidence="2 3" key="1">
    <citation type="journal article" date="2019" name="Sci. Rep.">
        <title>A multi-omics analysis of the grapevine pathogen Lasiodiplodia theobromae reveals that temperature affects the expression of virulence- and pathogenicity-related genes.</title>
        <authorList>
            <person name="Felix C."/>
            <person name="Meneses R."/>
            <person name="Goncalves M.F.M."/>
            <person name="Tilleman L."/>
            <person name="Duarte A.S."/>
            <person name="Jorrin-Novo J.V."/>
            <person name="Van de Peer Y."/>
            <person name="Deforce D."/>
            <person name="Van Nieuwerburgh F."/>
            <person name="Esteves A.C."/>
            <person name="Alves A."/>
        </authorList>
    </citation>
    <scope>NUCLEOTIDE SEQUENCE [LARGE SCALE GENOMIC DNA]</scope>
    <source>
        <strain evidence="2 3">LA-SOL3</strain>
    </source>
</reference>
<evidence type="ECO:0008006" key="4">
    <source>
        <dbReference type="Google" id="ProtNLM"/>
    </source>
</evidence>
<name>A0A5N5DLZ3_9PEZI</name>
<keyword evidence="3" id="KW-1185">Reference proteome</keyword>
<keyword evidence="1" id="KW-0732">Signal</keyword>
<protein>
    <recommendedName>
        <fullName evidence="4">Secreted protein</fullName>
    </recommendedName>
</protein>
<accession>A0A5N5DLZ3</accession>
<evidence type="ECO:0000313" key="2">
    <source>
        <dbReference type="EMBL" id="KAB2578946.1"/>
    </source>
</evidence>
<sequence>MSMRNVIVFLLAFAATGVMALPAADPVAVAQGSTPVPAPANDAAQYSNYGDYGDYGTYENYRASAEDAAE</sequence>
<feature type="signal peptide" evidence="1">
    <location>
        <begin position="1"/>
        <end position="20"/>
    </location>
</feature>
<gene>
    <name evidence="2" type="ORF">DBV05_g2425</name>
</gene>